<dbReference type="InterPro" id="IPR027267">
    <property type="entry name" value="AH/BAR_dom_sf"/>
</dbReference>
<evidence type="ECO:0000256" key="2">
    <source>
        <dbReference type="ARBA" id="ARBA00023054"/>
    </source>
</evidence>
<evidence type="ECO:0000256" key="3">
    <source>
        <dbReference type="PROSITE-ProRule" id="PRU01077"/>
    </source>
</evidence>
<dbReference type="SUPFAM" id="SSF103657">
    <property type="entry name" value="BAR/IMD domain-like"/>
    <property type="match status" value="1"/>
</dbReference>
<reference evidence="5" key="2">
    <citation type="submission" date="2025-09" db="UniProtKB">
        <authorList>
            <consortium name="Ensembl"/>
        </authorList>
    </citation>
    <scope>IDENTIFICATION</scope>
</reference>
<dbReference type="Proteomes" id="UP000472261">
    <property type="component" value="Unplaced"/>
</dbReference>
<dbReference type="Pfam" id="PF22699">
    <property type="entry name" value="GMIP-like_FCH"/>
    <property type="match status" value="2"/>
</dbReference>
<protein>
    <recommendedName>
        <fullName evidence="4">F-BAR domain-containing protein</fullName>
    </recommendedName>
</protein>
<dbReference type="Ensembl" id="ENSPCLT00000023343.1">
    <property type="protein sequence ID" value="ENSPCLP00000017496.1"/>
    <property type="gene ID" value="ENSPCLG00000014579.1"/>
</dbReference>
<dbReference type="PANTHER" id="PTHR15228">
    <property type="entry name" value="SPERMATHECAL PHYSIOLOGY VARIANT"/>
    <property type="match status" value="1"/>
</dbReference>
<dbReference type="PROSITE" id="PS51741">
    <property type="entry name" value="F_BAR"/>
    <property type="match status" value="1"/>
</dbReference>
<keyword evidence="6" id="KW-1185">Reference proteome</keyword>
<evidence type="ECO:0000256" key="1">
    <source>
        <dbReference type="ARBA" id="ARBA00022468"/>
    </source>
</evidence>
<dbReference type="GO" id="GO:0005096">
    <property type="term" value="F:GTPase activator activity"/>
    <property type="evidence" value="ECO:0007669"/>
    <property type="project" value="UniProtKB-KW"/>
</dbReference>
<dbReference type="GO" id="GO:0051056">
    <property type="term" value="P:regulation of small GTPase mediated signal transduction"/>
    <property type="evidence" value="ECO:0007669"/>
    <property type="project" value="UniProtKB-ARBA"/>
</dbReference>
<sequence>MFSSPFPGLDHQERAPENKKRYSEIFRSLDAIEISIGNAYVEKEGQNPTFGSLKPSSCTECSRTTPVWVLFAVEEADEMLIKCEGGVDAALEYAKMWCKYVKELLSWIEKRLNYGEWGCTSNMPLRALYTMVLEHDIKIGNAASETVGLLQQKEFYQPLSAKKNEIEKWRKEFKDQWTKEQKRMNESLSLLRKSRLQYIQRCEELEKAKQLSAKAEDEYQNSAVISPSSATKQLEKRRRSCEEAQAKVLEAESWYKMCINDANFRRQELEKVRARIVSHVRKLIYQGDEVLTRVCLLISPPILISEKNTLWDKTLRLFCVLLWNFPLFGRSPAGEIREHSGLTCRLKCMELLLLGGWISTGKH</sequence>
<keyword evidence="2 3" id="KW-0175">Coiled coil</keyword>
<accession>A0A669QTJ8</accession>
<evidence type="ECO:0000313" key="5">
    <source>
        <dbReference type="Ensembl" id="ENSPCLP00000017496.1"/>
    </source>
</evidence>
<keyword evidence="1" id="KW-0343">GTPase activation</keyword>
<reference evidence="5" key="1">
    <citation type="submission" date="2025-08" db="UniProtKB">
        <authorList>
            <consortium name="Ensembl"/>
        </authorList>
    </citation>
    <scope>IDENTIFICATION</scope>
</reference>
<evidence type="ECO:0000313" key="6">
    <source>
        <dbReference type="Proteomes" id="UP000472261"/>
    </source>
</evidence>
<dbReference type="InterPro" id="IPR031160">
    <property type="entry name" value="F_BAR_dom"/>
</dbReference>
<dbReference type="InterPro" id="IPR054713">
    <property type="entry name" value="GMIP/FCHO2-like_FCH"/>
</dbReference>
<organism evidence="5 6">
    <name type="scientific">Phasianus colchicus</name>
    <name type="common">Common pheasant</name>
    <dbReference type="NCBI Taxonomy" id="9054"/>
    <lineage>
        <taxon>Eukaryota</taxon>
        <taxon>Metazoa</taxon>
        <taxon>Chordata</taxon>
        <taxon>Craniata</taxon>
        <taxon>Vertebrata</taxon>
        <taxon>Euteleostomi</taxon>
        <taxon>Archelosauria</taxon>
        <taxon>Archosauria</taxon>
        <taxon>Dinosauria</taxon>
        <taxon>Saurischia</taxon>
        <taxon>Theropoda</taxon>
        <taxon>Coelurosauria</taxon>
        <taxon>Aves</taxon>
        <taxon>Neognathae</taxon>
        <taxon>Galloanserae</taxon>
        <taxon>Galliformes</taxon>
        <taxon>Phasianidae</taxon>
        <taxon>Phasianinae</taxon>
        <taxon>Phasianus</taxon>
    </lineage>
</organism>
<name>A0A669QTJ8_PHACC</name>
<dbReference type="Gene3D" id="1.20.1270.60">
    <property type="entry name" value="Arfaptin homology (AH) domain/BAR domain"/>
    <property type="match status" value="1"/>
</dbReference>
<feature type="domain" description="F-BAR" evidence="4">
    <location>
        <begin position="123"/>
        <end position="330"/>
    </location>
</feature>
<dbReference type="PANTHER" id="PTHR15228:SF16">
    <property type="entry name" value="GEM-INTERACTING PROTEIN"/>
    <property type="match status" value="1"/>
</dbReference>
<dbReference type="GO" id="GO:0005886">
    <property type="term" value="C:plasma membrane"/>
    <property type="evidence" value="ECO:0007669"/>
    <property type="project" value="TreeGrafter"/>
</dbReference>
<dbReference type="AlphaFoldDB" id="A0A669QTJ8"/>
<dbReference type="InterPro" id="IPR051025">
    <property type="entry name" value="RhoGAP"/>
</dbReference>
<proteinExistence type="predicted"/>
<evidence type="ECO:0000259" key="4">
    <source>
        <dbReference type="PROSITE" id="PS51741"/>
    </source>
</evidence>